<proteinExistence type="predicted"/>
<keyword evidence="2" id="KW-0418">Kinase</keyword>
<dbReference type="Pfam" id="PF01636">
    <property type="entry name" value="APH"/>
    <property type="match status" value="1"/>
</dbReference>
<keyword evidence="2" id="KW-0808">Transferase</keyword>
<dbReference type="SUPFAM" id="SSF56112">
    <property type="entry name" value="Protein kinase-like (PK-like)"/>
    <property type="match status" value="1"/>
</dbReference>
<name>A0A6A6G203_9PEZI</name>
<dbReference type="OrthoDB" id="2906425at2759"/>
<dbReference type="InterPro" id="IPR002575">
    <property type="entry name" value="Aminoglycoside_PTrfase"/>
</dbReference>
<evidence type="ECO:0000313" key="2">
    <source>
        <dbReference type="EMBL" id="KAF2219684.1"/>
    </source>
</evidence>
<evidence type="ECO:0000313" key="3">
    <source>
        <dbReference type="Proteomes" id="UP000799538"/>
    </source>
</evidence>
<dbReference type="InterPro" id="IPR011009">
    <property type="entry name" value="Kinase-like_dom_sf"/>
</dbReference>
<dbReference type="AlphaFoldDB" id="A0A6A6G203"/>
<protein>
    <submittedName>
        <fullName evidence="2">Kinase-like domain-containing protein</fullName>
    </submittedName>
</protein>
<dbReference type="GO" id="GO:0016301">
    <property type="term" value="F:kinase activity"/>
    <property type="evidence" value="ECO:0007669"/>
    <property type="project" value="UniProtKB-KW"/>
</dbReference>
<dbReference type="Gene3D" id="3.90.1200.10">
    <property type="match status" value="1"/>
</dbReference>
<organism evidence="2 3">
    <name type="scientific">Elsinoe ampelina</name>
    <dbReference type="NCBI Taxonomy" id="302913"/>
    <lineage>
        <taxon>Eukaryota</taxon>
        <taxon>Fungi</taxon>
        <taxon>Dikarya</taxon>
        <taxon>Ascomycota</taxon>
        <taxon>Pezizomycotina</taxon>
        <taxon>Dothideomycetes</taxon>
        <taxon>Dothideomycetidae</taxon>
        <taxon>Myriangiales</taxon>
        <taxon>Elsinoaceae</taxon>
        <taxon>Elsinoe</taxon>
    </lineage>
</organism>
<reference evidence="3" key="1">
    <citation type="journal article" date="2020" name="Stud. Mycol.">
        <title>101 Dothideomycetes genomes: A test case for predicting lifestyles and emergence of pathogens.</title>
        <authorList>
            <person name="Haridas S."/>
            <person name="Albert R."/>
            <person name="Binder M."/>
            <person name="Bloem J."/>
            <person name="LaButti K."/>
            <person name="Salamov A."/>
            <person name="Andreopoulos B."/>
            <person name="Baker S."/>
            <person name="Barry K."/>
            <person name="Bills G."/>
            <person name="Bluhm B."/>
            <person name="Cannon C."/>
            <person name="Castanera R."/>
            <person name="Culley D."/>
            <person name="Daum C."/>
            <person name="Ezra D."/>
            <person name="Gonzalez J."/>
            <person name="Henrissat B."/>
            <person name="Kuo A."/>
            <person name="Liang C."/>
            <person name="Lipzen A."/>
            <person name="Lutzoni F."/>
            <person name="Magnuson J."/>
            <person name="Mondo S."/>
            <person name="Nolan M."/>
            <person name="Ohm R."/>
            <person name="Pangilinan J."/>
            <person name="Park H.-J."/>
            <person name="Ramirez L."/>
            <person name="Alfaro M."/>
            <person name="Sun H."/>
            <person name="Tritt A."/>
            <person name="Yoshinaga Y."/>
            <person name="Zwiers L.-H."/>
            <person name="Turgeon B."/>
            <person name="Goodwin S."/>
            <person name="Spatafora J."/>
            <person name="Crous P."/>
            <person name="Grigoriev I."/>
        </authorList>
    </citation>
    <scope>NUCLEOTIDE SEQUENCE [LARGE SCALE GENOMIC DNA]</scope>
    <source>
        <strain evidence="3">CECT 20119</strain>
    </source>
</reference>
<feature type="domain" description="Aminoglycoside phosphotransferase" evidence="1">
    <location>
        <begin position="53"/>
        <end position="202"/>
    </location>
</feature>
<dbReference type="CDD" id="cd05120">
    <property type="entry name" value="APH_ChoK_like"/>
    <property type="match status" value="1"/>
</dbReference>
<dbReference type="InterPro" id="IPR051678">
    <property type="entry name" value="AGP_Transferase"/>
</dbReference>
<sequence length="234" mass="26850">MSSSDIRKQEDGCFAITAERKYYHKDNTFIKRSLRPHEYITGQSGLHTPRLGIQSLKNEAACLQLVQTETDVPVPRVLCDFEDDNAYYLITEYIEGVGMNELTEDQKAVVKQELLTHIDSLHKLKSARLGGPSGLVIPPYRIRLATEQDKWRLKETDSEQYVFCHNDLSQHNVIVDPDTLKINAIVDWEYAGFYPAYFEMAVYERPGPSAAFLEGETDNRQELLDFLRSQEVKS</sequence>
<evidence type="ECO:0000259" key="1">
    <source>
        <dbReference type="Pfam" id="PF01636"/>
    </source>
</evidence>
<dbReference type="PANTHER" id="PTHR21310">
    <property type="entry name" value="AMINOGLYCOSIDE PHOSPHOTRANSFERASE-RELATED-RELATED"/>
    <property type="match status" value="1"/>
</dbReference>
<dbReference type="PANTHER" id="PTHR21310:SF15">
    <property type="entry name" value="AMINOGLYCOSIDE PHOSPHOTRANSFERASE DOMAIN-CONTAINING PROTEIN"/>
    <property type="match status" value="1"/>
</dbReference>
<accession>A0A6A6G203</accession>
<keyword evidence="3" id="KW-1185">Reference proteome</keyword>
<gene>
    <name evidence="2" type="ORF">BDZ85DRAFT_39852</name>
</gene>
<dbReference type="EMBL" id="ML992515">
    <property type="protein sequence ID" value="KAF2219684.1"/>
    <property type="molecule type" value="Genomic_DNA"/>
</dbReference>
<dbReference type="Proteomes" id="UP000799538">
    <property type="component" value="Unassembled WGS sequence"/>
</dbReference>